<name>A0A9P1BJQ7_9DINO</name>
<dbReference type="EMBL" id="CAMXCT010000150">
    <property type="protein sequence ID" value="CAI3974683.1"/>
    <property type="molecule type" value="Genomic_DNA"/>
</dbReference>
<protein>
    <submittedName>
        <fullName evidence="4">Kinesin-like protein KIN-7L, chloroplastic</fullName>
    </submittedName>
</protein>
<dbReference type="GO" id="GO:0003777">
    <property type="term" value="F:microtubule motor activity"/>
    <property type="evidence" value="ECO:0007669"/>
    <property type="project" value="InterPro"/>
</dbReference>
<dbReference type="Pfam" id="PF00225">
    <property type="entry name" value="Kinesin"/>
    <property type="match status" value="1"/>
</dbReference>
<dbReference type="GO" id="GO:0007018">
    <property type="term" value="P:microtubule-based movement"/>
    <property type="evidence" value="ECO:0007669"/>
    <property type="project" value="InterPro"/>
</dbReference>
<dbReference type="SMART" id="SM00129">
    <property type="entry name" value="KISc"/>
    <property type="match status" value="1"/>
</dbReference>
<evidence type="ECO:0000313" key="3">
    <source>
        <dbReference type="EMBL" id="CAL1128058.1"/>
    </source>
</evidence>
<reference evidence="2" key="1">
    <citation type="submission" date="2022-10" db="EMBL/GenBank/DDBJ databases">
        <authorList>
            <person name="Chen Y."/>
            <person name="Dougan E. K."/>
            <person name="Chan C."/>
            <person name="Rhodes N."/>
            <person name="Thang M."/>
        </authorList>
    </citation>
    <scope>NUCLEOTIDE SEQUENCE</scope>
</reference>
<sequence length="271" mass="30462">MERQRHFKETATGGLIFETVWEDAVQKSLTGGSALLIAYGPAGSGKGHSLFGKDGLIMKTHEYLEAELAKISATLCVEFFEIEQELAYDLLAEDTTQRHRVRWGKDMTKVEGVEPYIMDVNTALLKGLEGRNKRREVGSGPPSIRTSQVFNIHIFLEHCEVPSLLQFLRLPASDPPRRPESLHFDHFSAMSKSLASVSSVLERLQPREKPSLVPWRESAVTMLMANVLRRELPQLVCLGTCSGADEETWSTLRFLRRARCASLEASKRRPP</sequence>
<dbReference type="GO" id="GO:0016887">
    <property type="term" value="F:ATP hydrolysis activity"/>
    <property type="evidence" value="ECO:0007669"/>
    <property type="project" value="TreeGrafter"/>
</dbReference>
<dbReference type="PRINTS" id="PR00380">
    <property type="entry name" value="KINESINHEAVY"/>
</dbReference>
<dbReference type="EMBL" id="CAMXCT020000150">
    <property type="protein sequence ID" value="CAL1128058.1"/>
    <property type="molecule type" value="Genomic_DNA"/>
</dbReference>
<dbReference type="Gene3D" id="3.40.850.10">
    <property type="entry name" value="Kinesin motor domain"/>
    <property type="match status" value="1"/>
</dbReference>
<accession>A0A9P1BJQ7</accession>
<dbReference type="GO" id="GO:0005871">
    <property type="term" value="C:kinesin complex"/>
    <property type="evidence" value="ECO:0007669"/>
    <property type="project" value="TreeGrafter"/>
</dbReference>
<evidence type="ECO:0000313" key="2">
    <source>
        <dbReference type="EMBL" id="CAI3974683.1"/>
    </source>
</evidence>
<evidence type="ECO:0000259" key="1">
    <source>
        <dbReference type="SMART" id="SM00129"/>
    </source>
</evidence>
<reference evidence="3" key="2">
    <citation type="submission" date="2024-04" db="EMBL/GenBank/DDBJ databases">
        <authorList>
            <person name="Chen Y."/>
            <person name="Shah S."/>
            <person name="Dougan E. K."/>
            <person name="Thang M."/>
            <person name="Chan C."/>
        </authorList>
    </citation>
    <scope>NUCLEOTIDE SEQUENCE [LARGE SCALE GENOMIC DNA]</scope>
</reference>
<dbReference type="InterPro" id="IPR027417">
    <property type="entry name" value="P-loop_NTPase"/>
</dbReference>
<proteinExistence type="predicted"/>
<dbReference type="PANTHER" id="PTHR24115">
    <property type="entry name" value="KINESIN-RELATED"/>
    <property type="match status" value="1"/>
</dbReference>
<dbReference type="PANTHER" id="PTHR24115:SF1004">
    <property type="entry name" value="KINESIN-LIKE PROTEIN KIF15"/>
    <property type="match status" value="1"/>
</dbReference>
<keyword evidence="5" id="KW-1185">Reference proteome</keyword>
<evidence type="ECO:0000313" key="4">
    <source>
        <dbReference type="EMBL" id="CAL4761995.1"/>
    </source>
</evidence>
<comment type="caution">
    <text evidence="2">The sequence shown here is derived from an EMBL/GenBank/DDBJ whole genome shotgun (WGS) entry which is preliminary data.</text>
</comment>
<dbReference type="InterPro" id="IPR027640">
    <property type="entry name" value="Kinesin-like_fam"/>
</dbReference>
<dbReference type="GO" id="GO:0005524">
    <property type="term" value="F:ATP binding"/>
    <property type="evidence" value="ECO:0007669"/>
    <property type="project" value="InterPro"/>
</dbReference>
<dbReference type="GO" id="GO:0005874">
    <property type="term" value="C:microtubule"/>
    <property type="evidence" value="ECO:0007669"/>
    <property type="project" value="TreeGrafter"/>
</dbReference>
<dbReference type="GO" id="GO:0008017">
    <property type="term" value="F:microtubule binding"/>
    <property type="evidence" value="ECO:0007669"/>
    <property type="project" value="InterPro"/>
</dbReference>
<dbReference type="Proteomes" id="UP001152797">
    <property type="component" value="Unassembled WGS sequence"/>
</dbReference>
<dbReference type="InterPro" id="IPR001752">
    <property type="entry name" value="Kinesin_motor_dom"/>
</dbReference>
<gene>
    <name evidence="2" type="ORF">C1SCF055_LOCUS3068</name>
</gene>
<evidence type="ECO:0000313" key="5">
    <source>
        <dbReference type="Proteomes" id="UP001152797"/>
    </source>
</evidence>
<feature type="domain" description="Kinesin motor" evidence="1">
    <location>
        <begin position="1"/>
        <end position="269"/>
    </location>
</feature>
<dbReference type="InterPro" id="IPR036961">
    <property type="entry name" value="Kinesin_motor_dom_sf"/>
</dbReference>
<dbReference type="SUPFAM" id="SSF52540">
    <property type="entry name" value="P-loop containing nucleoside triphosphate hydrolases"/>
    <property type="match status" value="1"/>
</dbReference>
<dbReference type="EMBL" id="CAMXCT030000150">
    <property type="protein sequence ID" value="CAL4761995.1"/>
    <property type="molecule type" value="Genomic_DNA"/>
</dbReference>
<dbReference type="AlphaFoldDB" id="A0A9P1BJQ7"/>
<organism evidence="2">
    <name type="scientific">Cladocopium goreaui</name>
    <dbReference type="NCBI Taxonomy" id="2562237"/>
    <lineage>
        <taxon>Eukaryota</taxon>
        <taxon>Sar</taxon>
        <taxon>Alveolata</taxon>
        <taxon>Dinophyceae</taxon>
        <taxon>Suessiales</taxon>
        <taxon>Symbiodiniaceae</taxon>
        <taxon>Cladocopium</taxon>
    </lineage>
</organism>